<accession>A0A8G1R7S7</accession>
<reference evidence="1 2" key="1">
    <citation type="submission" date="2018-02" db="EMBL/GenBank/DDBJ databases">
        <title>The genomes of Aspergillus section Nigri reveals drivers in fungal speciation.</title>
        <authorList>
            <consortium name="DOE Joint Genome Institute"/>
            <person name="Vesth T.C."/>
            <person name="Nybo J."/>
            <person name="Theobald S."/>
            <person name="Brandl J."/>
            <person name="Frisvad J.C."/>
            <person name="Nielsen K.F."/>
            <person name="Lyhne E.K."/>
            <person name="Kogle M.E."/>
            <person name="Kuo A."/>
            <person name="Riley R."/>
            <person name="Clum A."/>
            <person name="Nolan M."/>
            <person name="Lipzen A."/>
            <person name="Salamov A."/>
            <person name="Henrissat B."/>
            <person name="Wiebenga A."/>
            <person name="De vries R.P."/>
            <person name="Grigoriev I.V."/>
            <person name="Mortensen U.H."/>
            <person name="Andersen M.R."/>
            <person name="Baker S.E."/>
        </authorList>
    </citation>
    <scope>NUCLEOTIDE SEQUENCE [LARGE SCALE GENOMIC DNA]</scope>
    <source>
        <strain evidence="1 2">CBS 112811</strain>
    </source>
</reference>
<sequence length="208" mass="23452">MSASDILTLGIENNARIIRLTTEDGKIMVGVDFGTTSTGVSYSLRGLEVRGGEDNDHLIYEWPAANSRKITATKVASIVQYEHKTEDGIEKLVATRWGAQVLASKENCSSLFKPLLEPNLDRDHDPYAFWNSTVGHGYSFLPEAKEPSDVMKDYLDCVWQYSRKTIFKNTRQRPSYHPVPYTITVPEIWARETRKALEQIVKDAGLAL</sequence>
<gene>
    <name evidence="1" type="ORF">BO85DRAFT_113917</name>
</gene>
<dbReference type="PANTHER" id="PTHR14187:SF5">
    <property type="entry name" value="HEAT SHOCK 70 KDA PROTEIN 12A"/>
    <property type="match status" value="1"/>
</dbReference>
<evidence type="ECO:0000313" key="1">
    <source>
        <dbReference type="EMBL" id="RAH61661.1"/>
    </source>
</evidence>
<dbReference type="RefSeq" id="XP_025519583.1">
    <property type="nucleotide sequence ID" value="XM_025653858.1"/>
</dbReference>
<evidence type="ECO:0008006" key="3">
    <source>
        <dbReference type="Google" id="ProtNLM"/>
    </source>
</evidence>
<dbReference type="GeneID" id="37157260"/>
<dbReference type="SUPFAM" id="SSF53067">
    <property type="entry name" value="Actin-like ATPase domain"/>
    <property type="match status" value="1"/>
</dbReference>
<dbReference type="InterPro" id="IPR043129">
    <property type="entry name" value="ATPase_NBD"/>
</dbReference>
<dbReference type="AlphaFoldDB" id="A0A8G1R7S7"/>
<name>A0A8G1R7S7_9EURO</name>
<dbReference type="Proteomes" id="UP000249526">
    <property type="component" value="Unassembled WGS sequence"/>
</dbReference>
<dbReference type="PANTHER" id="PTHR14187">
    <property type="entry name" value="ALPHA KINASE/ELONGATION FACTOR 2 KINASE"/>
    <property type="match status" value="1"/>
</dbReference>
<organism evidence="1 2">
    <name type="scientific">Aspergillus piperis CBS 112811</name>
    <dbReference type="NCBI Taxonomy" id="1448313"/>
    <lineage>
        <taxon>Eukaryota</taxon>
        <taxon>Fungi</taxon>
        <taxon>Dikarya</taxon>
        <taxon>Ascomycota</taxon>
        <taxon>Pezizomycotina</taxon>
        <taxon>Eurotiomycetes</taxon>
        <taxon>Eurotiomycetidae</taxon>
        <taxon>Eurotiales</taxon>
        <taxon>Aspergillaceae</taxon>
        <taxon>Aspergillus</taxon>
        <taxon>Aspergillus subgen. Circumdati</taxon>
    </lineage>
</organism>
<dbReference type="Gene3D" id="3.30.420.40">
    <property type="match status" value="1"/>
</dbReference>
<proteinExistence type="predicted"/>
<evidence type="ECO:0000313" key="2">
    <source>
        <dbReference type="Proteomes" id="UP000249526"/>
    </source>
</evidence>
<protein>
    <recommendedName>
        <fullName evidence="3">Actin-like ATPase domain-containing protein</fullName>
    </recommendedName>
</protein>
<keyword evidence="2" id="KW-1185">Reference proteome</keyword>
<dbReference type="EMBL" id="KZ825055">
    <property type="protein sequence ID" value="RAH61661.1"/>
    <property type="molecule type" value="Genomic_DNA"/>
</dbReference>